<protein>
    <submittedName>
        <fullName evidence="4">Histidine kinase</fullName>
    </submittedName>
</protein>
<evidence type="ECO:0000313" key="5">
    <source>
        <dbReference type="Proteomes" id="UP001209701"/>
    </source>
</evidence>
<keyword evidence="4" id="KW-0808">Transferase</keyword>
<dbReference type="GO" id="GO:0016301">
    <property type="term" value="F:kinase activity"/>
    <property type="evidence" value="ECO:0007669"/>
    <property type="project" value="UniProtKB-KW"/>
</dbReference>
<dbReference type="Pfam" id="PF06580">
    <property type="entry name" value="His_kinase"/>
    <property type="match status" value="1"/>
</dbReference>
<dbReference type="PANTHER" id="PTHR34220:SF9">
    <property type="entry name" value="SIGNAL TRANSDUCTION HISTIDINE KINASE INTERNAL REGION DOMAIN-CONTAINING PROTEIN"/>
    <property type="match status" value="1"/>
</dbReference>
<dbReference type="InterPro" id="IPR036890">
    <property type="entry name" value="HATPase_C_sf"/>
</dbReference>
<keyword evidence="1" id="KW-0175">Coiled coil</keyword>
<gene>
    <name evidence="4" type="ORF">LNV07_21805</name>
</gene>
<proteinExistence type="predicted"/>
<comment type="caution">
    <text evidence="4">The sequence shown here is derived from an EMBL/GenBank/DDBJ whole genome shotgun (WGS) entry which is preliminary data.</text>
</comment>
<organism evidence="4 5">
    <name type="scientific">Roseateles oligotrophus</name>
    <dbReference type="NCBI Taxonomy" id="1769250"/>
    <lineage>
        <taxon>Bacteria</taxon>
        <taxon>Pseudomonadati</taxon>
        <taxon>Pseudomonadota</taxon>
        <taxon>Betaproteobacteria</taxon>
        <taxon>Burkholderiales</taxon>
        <taxon>Sphaerotilaceae</taxon>
        <taxon>Roseateles</taxon>
    </lineage>
</organism>
<evidence type="ECO:0000313" key="4">
    <source>
        <dbReference type="EMBL" id="MCV2370729.1"/>
    </source>
</evidence>
<dbReference type="EMBL" id="JAJIRN010000010">
    <property type="protein sequence ID" value="MCV2370729.1"/>
    <property type="molecule type" value="Genomic_DNA"/>
</dbReference>
<feature type="domain" description="Signal transduction histidine kinase internal region" evidence="3">
    <location>
        <begin position="49"/>
        <end position="125"/>
    </location>
</feature>
<keyword evidence="2" id="KW-0812">Transmembrane</keyword>
<keyword evidence="2" id="KW-0472">Membrane</keyword>
<dbReference type="Gene3D" id="3.30.565.10">
    <property type="entry name" value="Histidine kinase-like ATPase, C-terminal domain"/>
    <property type="match status" value="1"/>
</dbReference>
<keyword evidence="2" id="KW-1133">Transmembrane helix</keyword>
<name>A0ABT2YKZ1_9BURK</name>
<keyword evidence="5" id="KW-1185">Reference proteome</keyword>
<dbReference type="PANTHER" id="PTHR34220">
    <property type="entry name" value="SENSOR HISTIDINE KINASE YPDA"/>
    <property type="match status" value="1"/>
</dbReference>
<feature type="coiled-coil region" evidence="1">
    <location>
        <begin position="29"/>
        <end position="56"/>
    </location>
</feature>
<dbReference type="InterPro" id="IPR010559">
    <property type="entry name" value="Sig_transdc_His_kin_internal"/>
</dbReference>
<reference evidence="4 5" key="1">
    <citation type="submission" date="2021-11" db="EMBL/GenBank/DDBJ databases">
        <authorList>
            <person name="Liang Q."/>
            <person name="Mou H."/>
            <person name="Liu Z."/>
        </authorList>
    </citation>
    <scope>NUCLEOTIDE SEQUENCE [LARGE SCALE GENOMIC DNA]</scope>
    <source>
        <strain evidence="4 5">CHU3</strain>
    </source>
</reference>
<evidence type="ECO:0000256" key="1">
    <source>
        <dbReference type="SAM" id="Coils"/>
    </source>
</evidence>
<accession>A0ABT2YKZ1</accession>
<dbReference type="InterPro" id="IPR050640">
    <property type="entry name" value="Bact_2-comp_sensor_kinase"/>
</dbReference>
<sequence length="241" mass="26103">MVETNARTLMLISVVLFIAIGFFYKRGKIAFLGEQAARASARAEAVKRQAMQAQIEPHMMFNTLANLKSLIRFDPAEAGRMLDLFIVYLRATLSSSRAETTTLEHEFALLKAYLGLTQVRMADRLSFALELPAALRETVVPPMLLQPLVENAIVHGLESKLEGRRIDVSASCEGGFLTLIVADDGLGLDRPDAEPGARLALGNIRARLASLYGEAASLTLTPHQPHGALARIVLPLAAAAT</sequence>
<dbReference type="Proteomes" id="UP001209701">
    <property type="component" value="Unassembled WGS sequence"/>
</dbReference>
<keyword evidence="4" id="KW-0418">Kinase</keyword>
<dbReference type="SUPFAM" id="SSF55874">
    <property type="entry name" value="ATPase domain of HSP90 chaperone/DNA topoisomerase II/histidine kinase"/>
    <property type="match status" value="1"/>
</dbReference>
<evidence type="ECO:0000259" key="3">
    <source>
        <dbReference type="Pfam" id="PF06580"/>
    </source>
</evidence>
<evidence type="ECO:0000256" key="2">
    <source>
        <dbReference type="SAM" id="Phobius"/>
    </source>
</evidence>
<feature type="transmembrane region" description="Helical" evidence="2">
    <location>
        <begin position="6"/>
        <end position="24"/>
    </location>
</feature>